<dbReference type="InterPro" id="IPR029063">
    <property type="entry name" value="SAM-dependent_MTases_sf"/>
</dbReference>
<evidence type="ECO:0000256" key="2">
    <source>
        <dbReference type="ARBA" id="ARBA00022679"/>
    </source>
</evidence>
<accession>A0ABR3QV77</accession>
<sequence length="179" mass="19524">MPVFSSEILGDLEEKLAGQGDVRNEFDKFMLDKFIALDEDKCHILYQLINAMGATNVVEAGTSFGVSTIYLALATAQTRAATGKKSTVIATEKEPAKAAIAQGYWKGCSVEEHIDLRVGDLLETLNDGVPQVDLLLLDSKLSFEVFLTLLMMHSSLVGTRTSYLEDGLAEAKTRRCCPC</sequence>
<dbReference type="EMBL" id="JAKIXB020000030">
    <property type="protein sequence ID" value="KAL1596061.1"/>
    <property type="molecule type" value="Genomic_DNA"/>
</dbReference>
<evidence type="ECO:0000313" key="6">
    <source>
        <dbReference type="Proteomes" id="UP001521222"/>
    </source>
</evidence>
<name>A0ABR3QV77_9PLEO</name>
<comment type="caution">
    <text evidence="5">The sequence shown here is derived from an EMBL/GenBank/DDBJ whole genome shotgun (WGS) entry which is preliminary data.</text>
</comment>
<evidence type="ECO:0000313" key="5">
    <source>
        <dbReference type="EMBL" id="KAL1596061.1"/>
    </source>
</evidence>
<evidence type="ECO:0008006" key="7">
    <source>
        <dbReference type="Google" id="ProtNLM"/>
    </source>
</evidence>
<keyword evidence="3" id="KW-0949">S-adenosyl-L-methionine</keyword>
<organism evidence="5 6">
    <name type="scientific">Nothophoma quercina</name>
    <dbReference type="NCBI Taxonomy" id="749835"/>
    <lineage>
        <taxon>Eukaryota</taxon>
        <taxon>Fungi</taxon>
        <taxon>Dikarya</taxon>
        <taxon>Ascomycota</taxon>
        <taxon>Pezizomycotina</taxon>
        <taxon>Dothideomycetes</taxon>
        <taxon>Pleosporomycetidae</taxon>
        <taxon>Pleosporales</taxon>
        <taxon>Pleosporineae</taxon>
        <taxon>Didymellaceae</taxon>
        <taxon>Nothophoma</taxon>
    </lineage>
</organism>
<protein>
    <recommendedName>
        <fullName evidence="7">O-methyltransferase</fullName>
    </recommendedName>
</protein>
<reference evidence="5 6" key="1">
    <citation type="submission" date="2024-02" db="EMBL/GenBank/DDBJ databases">
        <title>De novo assembly and annotation of 12 fungi associated with fruit tree decline syndrome in Ontario, Canada.</title>
        <authorList>
            <person name="Sulman M."/>
            <person name="Ellouze W."/>
            <person name="Ilyukhin E."/>
        </authorList>
    </citation>
    <scope>NUCLEOTIDE SEQUENCE [LARGE SCALE GENOMIC DNA]</scope>
    <source>
        <strain evidence="5 6">M97-236</strain>
    </source>
</reference>
<keyword evidence="1" id="KW-0489">Methyltransferase</keyword>
<dbReference type="Gene3D" id="3.40.50.150">
    <property type="entry name" value="Vaccinia Virus protein VP39"/>
    <property type="match status" value="1"/>
</dbReference>
<dbReference type="Pfam" id="PF01596">
    <property type="entry name" value="Methyltransf_3"/>
    <property type="match status" value="1"/>
</dbReference>
<dbReference type="PANTHER" id="PTHR43167">
    <property type="entry name" value="PUTATIVE (AFU_ORTHOLOGUE AFUA_6G01830)-RELATED"/>
    <property type="match status" value="1"/>
</dbReference>
<dbReference type="SUPFAM" id="SSF53335">
    <property type="entry name" value="S-adenosyl-L-methionine-dependent methyltransferases"/>
    <property type="match status" value="1"/>
</dbReference>
<evidence type="ECO:0000256" key="3">
    <source>
        <dbReference type="ARBA" id="ARBA00022691"/>
    </source>
</evidence>
<dbReference type="PANTHER" id="PTHR43167:SF1">
    <property type="entry name" value="PUTATIVE (AFU_ORTHOLOGUE AFUA_6G01830)-RELATED"/>
    <property type="match status" value="1"/>
</dbReference>
<comment type="similarity">
    <text evidence="4">Belongs to the class I-like SAM-binding methyltransferase superfamily. Cation-dependent O-methyltransferase family.</text>
</comment>
<evidence type="ECO:0000256" key="4">
    <source>
        <dbReference type="ARBA" id="ARBA00023453"/>
    </source>
</evidence>
<proteinExistence type="inferred from homology"/>
<gene>
    <name evidence="5" type="ORF">SLS59_008050</name>
</gene>
<dbReference type="InterPro" id="IPR002935">
    <property type="entry name" value="SAM_O-MeTrfase"/>
</dbReference>
<keyword evidence="6" id="KW-1185">Reference proteome</keyword>
<dbReference type="Proteomes" id="UP001521222">
    <property type="component" value="Unassembled WGS sequence"/>
</dbReference>
<evidence type="ECO:0000256" key="1">
    <source>
        <dbReference type="ARBA" id="ARBA00022603"/>
    </source>
</evidence>
<keyword evidence="2" id="KW-0808">Transferase</keyword>